<dbReference type="KEGG" id="aplc:110984917"/>
<dbReference type="Pfam" id="PF10523">
    <property type="entry name" value="BEN"/>
    <property type="match status" value="1"/>
</dbReference>
<dbReference type="InterPro" id="IPR018379">
    <property type="entry name" value="BEN_domain"/>
</dbReference>
<evidence type="ECO:0000313" key="3">
    <source>
        <dbReference type="Proteomes" id="UP000694845"/>
    </source>
</evidence>
<feature type="domain" description="BEN" evidence="2">
    <location>
        <begin position="201"/>
        <end position="307"/>
    </location>
</feature>
<organism evidence="3 4">
    <name type="scientific">Acanthaster planci</name>
    <name type="common">Crown-of-thorns starfish</name>
    <dbReference type="NCBI Taxonomy" id="133434"/>
    <lineage>
        <taxon>Eukaryota</taxon>
        <taxon>Metazoa</taxon>
        <taxon>Echinodermata</taxon>
        <taxon>Eleutherozoa</taxon>
        <taxon>Asterozoa</taxon>
        <taxon>Asteroidea</taxon>
        <taxon>Valvatacea</taxon>
        <taxon>Valvatida</taxon>
        <taxon>Acanthasteridae</taxon>
        <taxon>Acanthaster</taxon>
    </lineage>
</organism>
<dbReference type="GO" id="GO:0003677">
    <property type="term" value="F:DNA binding"/>
    <property type="evidence" value="ECO:0007669"/>
    <property type="project" value="InterPro"/>
</dbReference>
<gene>
    <name evidence="4" type="primary">LOC110984917</name>
</gene>
<keyword evidence="3" id="KW-1185">Reference proteome</keyword>
<dbReference type="OMA" id="ECEVIQK"/>
<evidence type="ECO:0000256" key="1">
    <source>
        <dbReference type="SAM" id="Coils"/>
    </source>
</evidence>
<dbReference type="Proteomes" id="UP000694845">
    <property type="component" value="Unplaced"/>
</dbReference>
<keyword evidence="1" id="KW-0175">Coiled coil</keyword>
<evidence type="ECO:0000313" key="4">
    <source>
        <dbReference type="RefSeq" id="XP_022101246.1"/>
    </source>
</evidence>
<dbReference type="InterPro" id="IPR040391">
    <property type="entry name" value="BEND5"/>
</dbReference>
<dbReference type="Gene3D" id="1.10.10.2590">
    <property type="entry name" value="BEN domain"/>
    <property type="match status" value="1"/>
</dbReference>
<dbReference type="SMART" id="SM01025">
    <property type="entry name" value="BEN"/>
    <property type="match status" value="1"/>
</dbReference>
<dbReference type="GO" id="GO:0045892">
    <property type="term" value="P:negative regulation of DNA-templated transcription"/>
    <property type="evidence" value="ECO:0007669"/>
    <property type="project" value="InterPro"/>
</dbReference>
<protein>
    <submittedName>
        <fullName evidence="4">BEN domain-containing protein 5-like</fullName>
    </submittedName>
</protein>
<reference evidence="4" key="1">
    <citation type="submission" date="2025-08" db="UniProtKB">
        <authorList>
            <consortium name="RefSeq"/>
        </authorList>
    </citation>
    <scope>IDENTIFICATION</scope>
</reference>
<proteinExistence type="predicted"/>
<dbReference type="PANTHER" id="PTHR14628:SF1">
    <property type="entry name" value="BEN DOMAIN-CONTAINING PROTEIN 5"/>
    <property type="match status" value="1"/>
</dbReference>
<dbReference type="OrthoDB" id="10070749at2759"/>
<feature type="coiled-coil region" evidence="1">
    <location>
        <begin position="111"/>
        <end position="152"/>
    </location>
</feature>
<dbReference type="GeneID" id="110984917"/>
<evidence type="ECO:0000259" key="2">
    <source>
        <dbReference type="PROSITE" id="PS51457"/>
    </source>
</evidence>
<dbReference type="AlphaFoldDB" id="A0A8B7ZDH0"/>
<accession>A0A8B7ZDH0</accession>
<name>A0A8B7ZDH0_ACAPL</name>
<dbReference type="PROSITE" id="PS51457">
    <property type="entry name" value="BEN"/>
    <property type="match status" value="1"/>
</dbReference>
<sequence length="313" mass="35562">MYYKAQILMLGATRQELEQKKKASRVRIPKVLDTSVESSSSEDECEVIQKETAKIRKEAQRSMEAAKQRSLKSMIKQKLEKKKASPVFESVNHAVQEVAQSCQSKDCASKLHSMKRRCMDAEATIAKLEAETKRARTEAAEYQKLNKQLQTQLLEALRGKTDDNVKKSTPEPLETEVCSVDDMPAKEGPSYVEEDGKISLGAGISLTSRQWNAVNSQNKNSLFVKGLAVAVWGTNVLKDRSVEGKLCPRFSQREAKAPLSPEKLKAVKECFMNRLQRQKVSKEEMEMENKKFKRYLSEKIQDINRLMKKQAKQ</sequence>
<dbReference type="PANTHER" id="PTHR14628">
    <property type="entry name" value="BEN DOMAIN-CONTAINING PROTEIN 5"/>
    <property type="match status" value="1"/>
</dbReference>
<dbReference type="RefSeq" id="XP_022101246.1">
    <property type="nucleotide sequence ID" value="XM_022245554.1"/>
</dbReference>